<dbReference type="AlphaFoldDB" id="A0A8J3RIB7"/>
<keyword evidence="1" id="KW-0732">Signal</keyword>
<dbReference type="EMBL" id="BOOH01000011">
    <property type="protein sequence ID" value="GIH74736.1"/>
    <property type="molecule type" value="Genomic_DNA"/>
</dbReference>
<dbReference type="RefSeq" id="WP_203889454.1">
    <property type="nucleotide sequence ID" value="NZ_BOOH01000011.1"/>
</dbReference>
<comment type="caution">
    <text evidence="2">The sequence shown here is derived from an EMBL/GenBank/DDBJ whole genome shotgun (WGS) entry which is preliminary data.</text>
</comment>
<feature type="signal peptide" evidence="1">
    <location>
        <begin position="1"/>
        <end position="27"/>
    </location>
</feature>
<feature type="chain" id="PRO_5035323386" description="Secreted protein" evidence="1">
    <location>
        <begin position="28"/>
        <end position="135"/>
    </location>
</feature>
<evidence type="ECO:0008006" key="4">
    <source>
        <dbReference type="Google" id="ProtNLM"/>
    </source>
</evidence>
<evidence type="ECO:0000313" key="2">
    <source>
        <dbReference type="EMBL" id="GIH74736.1"/>
    </source>
</evidence>
<gene>
    <name evidence="2" type="ORF">Plo01_11650</name>
</gene>
<keyword evidence="3" id="KW-1185">Reference proteome</keyword>
<evidence type="ECO:0000313" key="3">
    <source>
        <dbReference type="Proteomes" id="UP000616724"/>
    </source>
</evidence>
<accession>A0A8J3RIB7</accession>
<sequence>MGPTKKLAAAVLTAAVMSAGAPVAAHAATAGPSVRVATAEAAFTAAVAAVNMTGPATLAETAGRNPCKKVKNWKMRMACEAVKRAGGMWALQKLEDAARKGWNDFSRTFESLPWVIYKLLKKYKKGLYCIWSPFC</sequence>
<dbReference type="Proteomes" id="UP000616724">
    <property type="component" value="Unassembled WGS sequence"/>
</dbReference>
<evidence type="ECO:0000256" key="1">
    <source>
        <dbReference type="SAM" id="SignalP"/>
    </source>
</evidence>
<proteinExistence type="predicted"/>
<name>A0A8J3RIB7_9ACTN</name>
<organism evidence="2 3">
    <name type="scientific">Planobispora longispora</name>
    <dbReference type="NCBI Taxonomy" id="28887"/>
    <lineage>
        <taxon>Bacteria</taxon>
        <taxon>Bacillati</taxon>
        <taxon>Actinomycetota</taxon>
        <taxon>Actinomycetes</taxon>
        <taxon>Streptosporangiales</taxon>
        <taxon>Streptosporangiaceae</taxon>
        <taxon>Planobispora</taxon>
    </lineage>
</organism>
<protein>
    <recommendedName>
        <fullName evidence="4">Secreted protein</fullName>
    </recommendedName>
</protein>
<reference evidence="2 3" key="1">
    <citation type="submission" date="2021-01" db="EMBL/GenBank/DDBJ databases">
        <title>Whole genome shotgun sequence of Planobispora longispora NBRC 13918.</title>
        <authorList>
            <person name="Komaki H."/>
            <person name="Tamura T."/>
        </authorList>
    </citation>
    <scope>NUCLEOTIDE SEQUENCE [LARGE SCALE GENOMIC DNA]</scope>
    <source>
        <strain evidence="2 3">NBRC 13918</strain>
    </source>
</reference>